<feature type="compositionally biased region" description="Basic and acidic residues" evidence="2">
    <location>
        <begin position="350"/>
        <end position="366"/>
    </location>
</feature>
<sequence>MLDALLGRKFYTKCKTNLKLIRTRMEKITKRRNAMQKFFRSDIADLLKNDLDINAYGRAEGLLVEINMSSCYEMIEQFCGCILSNLSAMDKQTECPDECREAVASLMYAAARFADLPELRELRSLFSKKYGNFLDSYVSKEFVERLKLKPPTKEMKLQLLQEIAQEASIEWDAKALEQRLYTPPPSEQNRAKNQSFGKVNDKDDDIQKQKQCKLDIPNPKMDEEVAAKRSGGEDPSENKKPHHNGLVPPPPYNAKMKEVSPAASSDSETSVGTEKPKPRSVRRNRSNQEATRDNEESPKRHSGMGTVYSDSEEEERLDGLLRRYSKKVTRFVPEKQKSNLQPPPYLRSYGDPRETRRNSMGRDVKHTRGQSLPQAPSDALSPRTVQAPTRAGSFDPDGATRHIHPNLPNYEDLASRIASLTRR</sequence>
<evidence type="ECO:0000256" key="1">
    <source>
        <dbReference type="ARBA" id="ARBA00005536"/>
    </source>
</evidence>
<proteinExistence type="inferred from homology"/>
<dbReference type="FunFam" id="1.20.1260.60:FF:000002">
    <property type="entry name" value="Vacuolar protein sorting-associated protein IST1"/>
    <property type="match status" value="1"/>
</dbReference>
<dbReference type="PANTHER" id="PTHR12161">
    <property type="entry name" value="IST1 FAMILY MEMBER"/>
    <property type="match status" value="1"/>
</dbReference>
<feature type="compositionally biased region" description="Basic and acidic residues" evidence="2">
    <location>
        <begin position="290"/>
        <end position="299"/>
    </location>
</feature>
<protein>
    <recommendedName>
        <fullName evidence="5">IST1-like protein</fullName>
    </recommendedName>
</protein>
<evidence type="ECO:0000313" key="4">
    <source>
        <dbReference type="Proteomes" id="UP000594263"/>
    </source>
</evidence>
<comment type="similarity">
    <text evidence="1">Belongs to the IST1 family.</text>
</comment>
<evidence type="ECO:0000313" key="3">
    <source>
        <dbReference type="EnsemblPlants" id="Kaladp0038s0026.1.v1.1"/>
    </source>
</evidence>
<dbReference type="InterPro" id="IPR005061">
    <property type="entry name" value="Ist1"/>
</dbReference>
<reference evidence="3" key="1">
    <citation type="submission" date="2021-01" db="UniProtKB">
        <authorList>
            <consortium name="EnsemblPlants"/>
        </authorList>
    </citation>
    <scope>IDENTIFICATION</scope>
</reference>
<dbReference type="Proteomes" id="UP000594263">
    <property type="component" value="Unplaced"/>
</dbReference>
<dbReference type="EnsemblPlants" id="Kaladp0038s0026.1.v1.1">
    <property type="protein sequence ID" value="Kaladp0038s0026.1.v1.1"/>
    <property type="gene ID" value="Kaladp0038s0026.v1.1"/>
</dbReference>
<feature type="compositionally biased region" description="Basic and acidic residues" evidence="2">
    <location>
        <begin position="199"/>
        <end position="208"/>
    </location>
</feature>
<evidence type="ECO:0008006" key="5">
    <source>
        <dbReference type="Google" id="ProtNLM"/>
    </source>
</evidence>
<dbReference type="Pfam" id="PF03398">
    <property type="entry name" value="Ist1"/>
    <property type="match status" value="1"/>
</dbReference>
<dbReference type="Gene3D" id="1.20.1260.60">
    <property type="entry name" value="Vacuolar protein sorting-associated protein Ist1"/>
    <property type="match status" value="1"/>
</dbReference>
<feature type="compositionally biased region" description="Polar residues" evidence="2">
    <location>
        <begin position="187"/>
        <end position="197"/>
    </location>
</feature>
<feature type="compositionally biased region" description="Basic and acidic residues" evidence="2">
    <location>
        <begin position="220"/>
        <end position="239"/>
    </location>
</feature>
<evidence type="ECO:0000256" key="2">
    <source>
        <dbReference type="SAM" id="MobiDB-lite"/>
    </source>
</evidence>
<dbReference type="Gramene" id="Kaladp0038s0026.1.v1.1">
    <property type="protein sequence ID" value="Kaladp0038s0026.1.v1.1"/>
    <property type="gene ID" value="Kaladp0038s0026.v1.1"/>
</dbReference>
<name>A0A7N0ZUJ8_KALFE</name>
<dbReference type="AlphaFoldDB" id="A0A7N0ZUJ8"/>
<dbReference type="InterPro" id="IPR042277">
    <property type="entry name" value="IST1-like"/>
</dbReference>
<dbReference type="OMA" id="YQANINA"/>
<feature type="compositionally biased region" description="Polar residues" evidence="2">
    <location>
        <begin position="262"/>
        <end position="272"/>
    </location>
</feature>
<dbReference type="GO" id="GO:0015031">
    <property type="term" value="P:protein transport"/>
    <property type="evidence" value="ECO:0007669"/>
    <property type="project" value="InterPro"/>
</dbReference>
<feature type="region of interest" description="Disordered" evidence="2">
    <location>
        <begin position="182"/>
        <end position="408"/>
    </location>
</feature>
<organism evidence="3 4">
    <name type="scientific">Kalanchoe fedtschenkoi</name>
    <name type="common">Lavender scallops</name>
    <name type="synonym">South American air plant</name>
    <dbReference type="NCBI Taxonomy" id="63787"/>
    <lineage>
        <taxon>Eukaryota</taxon>
        <taxon>Viridiplantae</taxon>
        <taxon>Streptophyta</taxon>
        <taxon>Embryophyta</taxon>
        <taxon>Tracheophyta</taxon>
        <taxon>Spermatophyta</taxon>
        <taxon>Magnoliopsida</taxon>
        <taxon>eudicotyledons</taxon>
        <taxon>Gunneridae</taxon>
        <taxon>Pentapetalae</taxon>
        <taxon>Saxifragales</taxon>
        <taxon>Crassulaceae</taxon>
        <taxon>Kalanchoe</taxon>
    </lineage>
</organism>
<accession>A0A7N0ZUJ8</accession>
<dbReference type="PANTHER" id="PTHR12161:SF60">
    <property type="entry name" value="REGULATOR OF VPS4 ACTIVITY IN THE MVB PATHWAY PROTEIN"/>
    <property type="match status" value="1"/>
</dbReference>
<keyword evidence="4" id="KW-1185">Reference proteome</keyword>